<name>A0ABD3F691_9STRA</name>
<sequence>MTPLTMSDKEIEAGISLVHMTQQLGTPSAANGRETAPKNKDALHESLMKVVAQQAEHELPLPVLAAKKKTDQPSVRLTVLSRELTLEELRPHFGRPIVEVAREFGICTTFLKKICRRCGIKRWPHRQIRSLNRTIQMLEQVESMSSNPLDKERYAAQIEELKQKQRAVMEDPDTNGKLKGMKKFTAPKGATDLPSTPASQNSESLMKATSGVDAEANSLSALAVAVDSISSTPAHSSGVSETTYITSESSPLGVQIPSVAMSMPSSLTTPMDSATTSKIRSALKISPSNRKLMIVKTDAECRLRSSSIGSLPTSKPNGVKGSLQGVHLRK</sequence>
<dbReference type="EMBL" id="JBIMZQ010000038">
    <property type="protein sequence ID" value="KAL3660999.1"/>
    <property type="molecule type" value="Genomic_DNA"/>
</dbReference>
<proteinExistence type="predicted"/>
<keyword evidence="2" id="KW-0805">Transcription regulation</keyword>
<evidence type="ECO:0000256" key="6">
    <source>
        <dbReference type="ARBA" id="ARBA00023242"/>
    </source>
</evidence>
<dbReference type="GO" id="GO:0003677">
    <property type="term" value="F:DNA binding"/>
    <property type="evidence" value="ECO:0007669"/>
    <property type="project" value="UniProtKB-KW"/>
</dbReference>
<evidence type="ECO:0000256" key="1">
    <source>
        <dbReference type="ARBA" id="ARBA00004049"/>
    </source>
</evidence>
<dbReference type="Pfam" id="PF02042">
    <property type="entry name" value="RWP-RK"/>
    <property type="match status" value="1"/>
</dbReference>
<gene>
    <name evidence="9" type="ORF">V7S43_014015</name>
</gene>
<evidence type="ECO:0000259" key="8">
    <source>
        <dbReference type="PROSITE" id="PS51519"/>
    </source>
</evidence>
<keyword evidence="6" id="KW-0539">Nucleus</keyword>
<evidence type="ECO:0000256" key="3">
    <source>
        <dbReference type="ARBA" id="ARBA00023054"/>
    </source>
</evidence>
<evidence type="ECO:0000313" key="9">
    <source>
        <dbReference type="EMBL" id="KAL3660999.1"/>
    </source>
</evidence>
<evidence type="ECO:0000256" key="2">
    <source>
        <dbReference type="ARBA" id="ARBA00023015"/>
    </source>
</evidence>
<keyword evidence="4" id="KW-0238">DNA-binding</keyword>
<dbReference type="PANTHER" id="PTHR46373">
    <property type="entry name" value="PROTEIN RKD4"/>
    <property type="match status" value="1"/>
</dbReference>
<protein>
    <recommendedName>
        <fullName evidence="8">RWP-RK domain-containing protein</fullName>
    </recommendedName>
</protein>
<feature type="compositionally biased region" description="Polar residues" evidence="7">
    <location>
        <begin position="306"/>
        <end position="316"/>
    </location>
</feature>
<keyword evidence="3" id="KW-0175">Coiled coil</keyword>
<keyword evidence="5" id="KW-0804">Transcription</keyword>
<keyword evidence="10" id="KW-1185">Reference proteome</keyword>
<feature type="domain" description="RWP-RK" evidence="8">
    <location>
        <begin position="66"/>
        <end position="153"/>
    </location>
</feature>
<dbReference type="InterPro" id="IPR044607">
    <property type="entry name" value="RKD-like"/>
</dbReference>
<dbReference type="InterPro" id="IPR003035">
    <property type="entry name" value="RWP-RK_dom"/>
</dbReference>
<evidence type="ECO:0000256" key="7">
    <source>
        <dbReference type="SAM" id="MobiDB-lite"/>
    </source>
</evidence>
<evidence type="ECO:0000256" key="4">
    <source>
        <dbReference type="ARBA" id="ARBA00023125"/>
    </source>
</evidence>
<organism evidence="9 10">
    <name type="scientific">Phytophthora oleae</name>
    <dbReference type="NCBI Taxonomy" id="2107226"/>
    <lineage>
        <taxon>Eukaryota</taxon>
        <taxon>Sar</taxon>
        <taxon>Stramenopiles</taxon>
        <taxon>Oomycota</taxon>
        <taxon>Peronosporomycetes</taxon>
        <taxon>Peronosporales</taxon>
        <taxon>Peronosporaceae</taxon>
        <taxon>Phytophthora</taxon>
    </lineage>
</organism>
<reference evidence="9 10" key="1">
    <citation type="submission" date="2024-09" db="EMBL/GenBank/DDBJ databases">
        <title>Genome sequencing and assembly of Phytophthora oleae, isolate VK10A, causative agent of rot of olive drupes.</title>
        <authorList>
            <person name="Conti Taguali S."/>
            <person name="Riolo M."/>
            <person name="La Spada F."/>
            <person name="Cacciola S.O."/>
            <person name="Dionisio G."/>
        </authorList>
    </citation>
    <scope>NUCLEOTIDE SEQUENCE [LARGE SCALE GENOMIC DNA]</scope>
    <source>
        <strain evidence="9 10">VK10A</strain>
    </source>
</reference>
<dbReference type="AlphaFoldDB" id="A0ABD3F691"/>
<comment type="function">
    <text evidence="1">Putative transcription factor.</text>
</comment>
<feature type="region of interest" description="Disordered" evidence="7">
    <location>
        <begin position="306"/>
        <end position="330"/>
    </location>
</feature>
<evidence type="ECO:0000256" key="5">
    <source>
        <dbReference type="ARBA" id="ARBA00023163"/>
    </source>
</evidence>
<comment type="caution">
    <text evidence="9">The sequence shown here is derived from an EMBL/GenBank/DDBJ whole genome shotgun (WGS) entry which is preliminary data.</text>
</comment>
<evidence type="ECO:0000313" key="10">
    <source>
        <dbReference type="Proteomes" id="UP001632037"/>
    </source>
</evidence>
<dbReference type="PROSITE" id="PS51519">
    <property type="entry name" value="RWP_RK"/>
    <property type="match status" value="1"/>
</dbReference>
<dbReference type="PANTHER" id="PTHR46373:SF2">
    <property type="entry name" value="RWP-RK DOMAIN-CONTAINING PROTEIN"/>
    <property type="match status" value="1"/>
</dbReference>
<dbReference type="Proteomes" id="UP001632037">
    <property type="component" value="Unassembled WGS sequence"/>
</dbReference>
<accession>A0ABD3F691</accession>